<sequence>MPPDKTIHATDLFVNFTEFSYFSEIPGTVPANHFRSSYGLSEKESIVLGLTALYYGGMVVLGVIGWLRARRRWKRRQRKRLLKVSSHFEIGPNQLHIKYTDEDSM</sequence>
<comment type="caution">
    <text evidence="2">The sequence shown here is derived from an EMBL/GenBank/DDBJ whole genome shotgun (WGS) entry which is preliminary data.</text>
</comment>
<evidence type="ECO:0000313" key="3">
    <source>
        <dbReference type="Proteomes" id="UP000324629"/>
    </source>
</evidence>
<keyword evidence="1" id="KW-0472">Membrane</keyword>
<name>A0A5J4P4Z3_9TREM</name>
<organism evidence="2 3">
    <name type="scientific">Paragonimus westermani</name>
    <dbReference type="NCBI Taxonomy" id="34504"/>
    <lineage>
        <taxon>Eukaryota</taxon>
        <taxon>Metazoa</taxon>
        <taxon>Spiralia</taxon>
        <taxon>Lophotrochozoa</taxon>
        <taxon>Platyhelminthes</taxon>
        <taxon>Trematoda</taxon>
        <taxon>Digenea</taxon>
        <taxon>Plagiorchiida</taxon>
        <taxon>Troglotremata</taxon>
        <taxon>Troglotrematidae</taxon>
        <taxon>Paragonimus</taxon>
    </lineage>
</organism>
<protein>
    <submittedName>
        <fullName evidence="2">Uncharacterized protein</fullName>
    </submittedName>
</protein>
<dbReference type="Proteomes" id="UP000324629">
    <property type="component" value="Unassembled WGS sequence"/>
</dbReference>
<keyword evidence="1" id="KW-1133">Transmembrane helix</keyword>
<accession>A0A5J4P4Z3</accession>
<dbReference type="AlphaFoldDB" id="A0A5J4P4Z3"/>
<keyword evidence="1" id="KW-0812">Transmembrane</keyword>
<reference evidence="2 3" key="1">
    <citation type="journal article" date="2019" name="Gigascience">
        <title>Whole-genome sequence of the oriental lung fluke Paragonimus westermani.</title>
        <authorList>
            <person name="Oey H."/>
            <person name="Zakrzewski M."/>
            <person name="Narain K."/>
            <person name="Devi K.R."/>
            <person name="Agatsuma T."/>
            <person name="Nawaratna S."/>
            <person name="Gobert G.N."/>
            <person name="Jones M.K."/>
            <person name="Ragan M.A."/>
            <person name="McManus D.P."/>
            <person name="Krause L."/>
        </authorList>
    </citation>
    <scope>NUCLEOTIDE SEQUENCE [LARGE SCALE GENOMIC DNA]</scope>
    <source>
        <strain evidence="2 3">IND2009</strain>
    </source>
</reference>
<proteinExistence type="predicted"/>
<feature type="transmembrane region" description="Helical" evidence="1">
    <location>
        <begin position="46"/>
        <end position="69"/>
    </location>
</feature>
<evidence type="ECO:0000256" key="1">
    <source>
        <dbReference type="SAM" id="Phobius"/>
    </source>
</evidence>
<evidence type="ECO:0000313" key="2">
    <source>
        <dbReference type="EMBL" id="KAA3682393.1"/>
    </source>
</evidence>
<dbReference type="EMBL" id="QNGE01000020">
    <property type="protein sequence ID" value="KAA3682393.1"/>
    <property type="molecule type" value="Genomic_DNA"/>
</dbReference>
<gene>
    <name evidence="2" type="ORF">DEA37_0014647</name>
</gene>
<keyword evidence="3" id="KW-1185">Reference proteome</keyword>